<dbReference type="Gene3D" id="3.30.70.270">
    <property type="match status" value="1"/>
</dbReference>
<name>A0ABV9H0W9_9BURK</name>
<dbReference type="InterPro" id="IPR021800">
    <property type="entry name" value="DUF3369"/>
</dbReference>
<dbReference type="PROSITE" id="PS50110">
    <property type="entry name" value="RESPONSE_REGULATORY"/>
    <property type="match status" value="1"/>
</dbReference>
<evidence type="ECO:0000313" key="5">
    <source>
        <dbReference type="EMBL" id="MFC4622625.1"/>
    </source>
</evidence>
<dbReference type="SMART" id="SM00052">
    <property type="entry name" value="EAL"/>
    <property type="match status" value="1"/>
</dbReference>
<gene>
    <name evidence="5" type="ORF">ACFO3A_10410</name>
</gene>
<evidence type="ECO:0000313" key="6">
    <source>
        <dbReference type="Proteomes" id="UP001595967"/>
    </source>
</evidence>
<dbReference type="InterPro" id="IPR001789">
    <property type="entry name" value="Sig_transdc_resp-reg_receiver"/>
</dbReference>
<dbReference type="Pfam" id="PF00563">
    <property type="entry name" value="EAL"/>
    <property type="match status" value="1"/>
</dbReference>
<sequence length="743" mass="80534">MTDCAAHEDFVFVDEPDGSAAAPPRAAWHILVVDDEPDVHAATRLALKGLEIEGRSLAFSHAHTVREAQILLDAPNDFAVALIDVVMETEDAGLRLVRYVRDKLANSALRIVLRTGQPGYAPELQTIQQYDINDYRTKSELTQVRLFTSLAIAIRAYAQIQQLESGHRRLARILEATLALGKATTLEGFAQNLLARLDALLAGQTEAGGERRRPDANRIAIALQQEGAAPCVLVATAPWQDWAGQALDSLGLQRGIRQLQQTLQAQDHCFDDGIQLFIPSAHAMALAVWVDLPRPLQPLEQGLLEVFASNVSVAFENLQLYLDINELAFVDDLVGLPNRNAMVAALDAQKYPQGVLALLDLDGFADINSVLDAHFGDAVLQAVARRLKAEFAPAREAVVARVGGDLFGVYGLASAITPQRLAQVFAQPFAVNDGEPLRLSATAGLVQSPGAGGVAALKDAGVALKQAKGMARGGSLYFDPTQSQAAGQRMQLLNRLRAAFSEQRLCLYYQPCVELRTGRVVGAECLLRWQTAPGTFIPPDQFIPLAEQSGLMLALGRWVVSTALHWRKQLSTQVADDFRVAINVSQVQFAEPDFVPHFLAAMEAVGVSGQQVEIELTESVAVGNVRELEAKLAQLRRAGIRVAMDDFGTGYSSLSILQRLAVDKLKIDRSFVSGGPSAADNFQIAHTIIGLARHLQLATLAEGIETEAQRQALLSAGCELGQGYLFSRPLPQDDFLVWLAQQP</sequence>
<dbReference type="Gene3D" id="3.40.50.2300">
    <property type="match status" value="1"/>
</dbReference>
<feature type="domain" description="EAL" evidence="3">
    <location>
        <begin position="489"/>
        <end position="743"/>
    </location>
</feature>
<dbReference type="InterPro" id="IPR043128">
    <property type="entry name" value="Rev_trsase/Diguanyl_cyclase"/>
</dbReference>
<feature type="domain" description="GGDEF" evidence="4">
    <location>
        <begin position="352"/>
        <end position="480"/>
    </location>
</feature>
<evidence type="ECO:0000259" key="3">
    <source>
        <dbReference type="PROSITE" id="PS50883"/>
    </source>
</evidence>
<dbReference type="InterPro" id="IPR001633">
    <property type="entry name" value="EAL_dom"/>
</dbReference>
<dbReference type="PROSITE" id="PS50883">
    <property type="entry name" value="EAL"/>
    <property type="match status" value="1"/>
</dbReference>
<dbReference type="Proteomes" id="UP001595967">
    <property type="component" value="Unassembled WGS sequence"/>
</dbReference>
<feature type="domain" description="Response regulatory" evidence="2">
    <location>
        <begin position="29"/>
        <end position="153"/>
    </location>
</feature>
<dbReference type="InterPro" id="IPR029787">
    <property type="entry name" value="Nucleotide_cyclase"/>
</dbReference>
<keyword evidence="6" id="KW-1185">Reference proteome</keyword>
<dbReference type="SUPFAM" id="SSF52172">
    <property type="entry name" value="CheY-like"/>
    <property type="match status" value="1"/>
</dbReference>
<dbReference type="SUPFAM" id="SSF141868">
    <property type="entry name" value="EAL domain-like"/>
    <property type="match status" value="1"/>
</dbReference>
<dbReference type="SMART" id="SM00267">
    <property type="entry name" value="GGDEF"/>
    <property type="match status" value="1"/>
</dbReference>
<dbReference type="CDD" id="cd01949">
    <property type="entry name" value="GGDEF"/>
    <property type="match status" value="1"/>
</dbReference>
<dbReference type="CDD" id="cd01948">
    <property type="entry name" value="EAL"/>
    <property type="match status" value="1"/>
</dbReference>
<dbReference type="RefSeq" id="WP_377726139.1">
    <property type="nucleotide sequence ID" value="NZ_JBHSEW010000008.1"/>
</dbReference>
<accession>A0ABV9H0W9</accession>
<dbReference type="InterPro" id="IPR011006">
    <property type="entry name" value="CheY-like_superfamily"/>
</dbReference>
<dbReference type="InterPro" id="IPR050706">
    <property type="entry name" value="Cyclic-di-GMP_PDE-like"/>
</dbReference>
<dbReference type="SUPFAM" id="SSF55073">
    <property type="entry name" value="Nucleotide cyclase"/>
    <property type="match status" value="1"/>
</dbReference>
<comment type="caution">
    <text evidence="5">The sequence shown here is derived from an EMBL/GenBank/DDBJ whole genome shotgun (WGS) entry which is preliminary data.</text>
</comment>
<dbReference type="Pfam" id="PF00990">
    <property type="entry name" value="GGDEF"/>
    <property type="match status" value="1"/>
</dbReference>
<feature type="modified residue" description="4-aspartylphosphate" evidence="1">
    <location>
        <position position="84"/>
    </location>
</feature>
<dbReference type="PANTHER" id="PTHR33121:SF70">
    <property type="entry name" value="SIGNALING PROTEIN YKOW"/>
    <property type="match status" value="1"/>
</dbReference>
<dbReference type="Pfam" id="PF11849">
    <property type="entry name" value="DUF3369"/>
    <property type="match status" value="1"/>
</dbReference>
<proteinExistence type="predicted"/>
<evidence type="ECO:0000259" key="4">
    <source>
        <dbReference type="PROSITE" id="PS50887"/>
    </source>
</evidence>
<organism evidence="5 6">
    <name type="scientific">Comamonas nitrativorans</name>
    <dbReference type="NCBI Taxonomy" id="108437"/>
    <lineage>
        <taxon>Bacteria</taxon>
        <taxon>Pseudomonadati</taxon>
        <taxon>Pseudomonadota</taxon>
        <taxon>Betaproteobacteria</taxon>
        <taxon>Burkholderiales</taxon>
        <taxon>Comamonadaceae</taxon>
        <taxon>Comamonas</taxon>
    </lineage>
</organism>
<evidence type="ECO:0000259" key="2">
    <source>
        <dbReference type="PROSITE" id="PS50110"/>
    </source>
</evidence>
<dbReference type="Gene3D" id="3.20.20.450">
    <property type="entry name" value="EAL domain"/>
    <property type="match status" value="1"/>
</dbReference>
<dbReference type="InterPro" id="IPR035919">
    <property type="entry name" value="EAL_sf"/>
</dbReference>
<keyword evidence="1" id="KW-0597">Phosphoprotein</keyword>
<dbReference type="EMBL" id="JBHSEW010000008">
    <property type="protein sequence ID" value="MFC4622625.1"/>
    <property type="molecule type" value="Genomic_DNA"/>
</dbReference>
<dbReference type="InterPro" id="IPR000160">
    <property type="entry name" value="GGDEF_dom"/>
</dbReference>
<reference evidence="6" key="1">
    <citation type="journal article" date="2019" name="Int. J. Syst. Evol. Microbiol.">
        <title>The Global Catalogue of Microorganisms (GCM) 10K type strain sequencing project: providing services to taxonomists for standard genome sequencing and annotation.</title>
        <authorList>
            <consortium name="The Broad Institute Genomics Platform"/>
            <consortium name="The Broad Institute Genome Sequencing Center for Infectious Disease"/>
            <person name="Wu L."/>
            <person name="Ma J."/>
        </authorList>
    </citation>
    <scope>NUCLEOTIDE SEQUENCE [LARGE SCALE GENOMIC DNA]</scope>
    <source>
        <strain evidence="6">JCM 11650</strain>
    </source>
</reference>
<evidence type="ECO:0000256" key="1">
    <source>
        <dbReference type="PROSITE-ProRule" id="PRU00169"/>
    </source>
</evidence>
<dbReference type="PROSITE" id="PS50887">
    <property type="entry name" value="GGDEF"/>
    <property type="match status" value="1"/>
</dbReference>
<dbReference type="PANTHER" id="PTHR33121">
    <property type="entry name" value="CYCLIC DI-GMP PHOSPHODIESTERASE PDEF"/>
    <property type="match status" value="1"/>
</dbReference>
<protein>
    <submittedName>
        <fullName evidence="5">EAL domain-containing protein</fullName>
    </submittedName>
</protein>
<dbReference type="NCBIfam" id="TIGR00254">
    <property type="entry name" value="GGDEF"/>
    <property type="match status" value="1"/>
</dbReference>